<evidence type="ECO:0000256" key="1">
    <source>
        <dbReference type="SAM" id="MobiDB-lite"/>
    </source>
</evidence>
<accession>E0U407</accession>
<dbReference type="Proteomes" id="UP000002233">
    <property type="component" value="Chromosome"/>
</dbReference>
<feature type="compositionally biased region" description="Basic residues" evidence="1">
    <location>
        <begin position="21"/>
        <end position="31"/>
    </location>
</feature>
<sequence length="49" mass="5785">MLITMTKNTERSEPLNDHQVQRRPLKRMKRQKTGDKKDQSAESFGLELL</sequence>
<name>E0U407_BACSH</name>
<proteinExistence type="predicted"/>
<gene>
    <name evidence="2" type="ordered locus">BSUW23_07655</name>
</gene>
<dbReference type="EMBL" id="CP002183">
    <property type="protein sequence ID" value="ADM37579.1"/>
    <property type="molecule type" value="Genomic_DNA"/>
</dbReference>
<dbReference type="KEGG" id="bss:BSUW23_07655"/>
<reference evidence="2 3" key="2">
    <citation type="journal article" date="2011" name="Microbiology">
        <title>The genome sequence of Bacillus subtilis subsp. spizizenii W23: insights into speciation within the B. subtilis complex and into the history of B. subtilis genetics.</title>
        <authorList>
            <person name="Zeigler D.R."/>
        </authorList>
    </citation>
    <scope>NUCLEOTIDE SEQUENCE [LARGE SCALE GENOMIC DNA]</scope>
    <source>
        <strain evidence="3">ATCC 23059 / NRRL B-14472 / W23</strain>
    </source>
</reference>
<dbReference type="AlphaFoldDB" id="E0U407"/>
<evidence type="ECO:0000313" key="2">
    <source>
        <dbReference type="EMBL" id="ADM37579.1"/>
    </source>
</evidence>
<protein>
    <submittedName>
        <fullName evidence="2">Uncharacterized protein</fullName>
    </submittedName>
</protein>
<reference key="1">
    <citation type="submission" date="2010-08" db="EMBL/GenBank/DDBJ databases">
        <authorList>
            <person name="Zeigler D.R."/>
        </authorList>
    </citation>
    <scope>NUCLEOTIDE SEQUENCE</scope>
    <source>
        <strain>W23</strain>
    </source>
</reference>
<dbReference type="HOGENOM" id="CLU_3132491_0_0_9"/>
<feature type="region of interest" description="Disordered" evidence="1">
    <location>
        <begin position="1"/>
        <end position="49"/>
    </location>
</feature>
<feature type="compositionally biased region" description="Basic and acidic residues" evidence="1">
    <location>
        <begin position="8"/>
        <end position="20"/>
    </location>
</feature>
<organism evidence="2 3">
    <name type="scientific">Bacillus spizizenii (strain ATCC 23059 / NRRL B-14472 / W23)</name>
    <name type="common">Bacillus subtilis subsp. spizizenii</name>
    <dbReference type="NCBI Taxonomy" id="655816"/>
    <lineage>
        <taxon>Bacteria</taxon>
        <taxon>Bacillati</taxon>
        <taxon>Bacillota</taxon>
        <taxon>Bacilli</taxon>
        <taxon>Bacillales</taxon>
        <taxon>Bacillaceae</taxon>
        <taxon>Bacillus</taxon>
    </lineage>
</organism>
<evidence type="ECO:0000313" key="3">
    <source>
        <dbReference type="Proteomes" id="UP000002233"/>
    </source>
</evidence>